<dbReference type="KEGG" id="bvo:Pan97_32540"/>
<keyword evidence="1" id="KW-0732">Signal</keyword>
<evidence type="ECO:0000313" key="2">
    <source>
        <dbReference type="EMBL" id="QDU76209.1"/>
    </source>
</evidence>
<keyword evidence="3" id="KW-1185">Reference proteome</keyword>
<evidence type="ECO:0000313" key="3">
    <source>
        <dbReference type="Proteomes" id="UP000318626"/>
    </source>
</evidence>
<dbReference type="AlphaFoldDB" id="A0A518CAG1"/>
<gene>
    <name evidence="2" type="ORF">Pan97_32540</name>
</gene>
<dbReference type="EMBL" id="CP036289">
    <property type="protein sequence ID" value="QDU76209.1"/>
    <property type="molecule type" value="Genomic_DNA"/>
</dbReference>
<organism evidence="2 3">
    <name type="scientific">Bremerella volcania</name>
    <dbReference type="NCBI Taxonomy" id="2527984"/>
    <lineage>
        <taxon>Bacteria</taxon>
        <taxon>Pseudomonadati</taxon>
        <taxon>Planctomycetota</taxon>
        <taxon>Planctomycetia</taxon>
        <taxon>Pirellulales</taxon>
        <taxon>Pirellulaceae</taxon>
        <taxon>Bremerella</taxon>
    </lineage>
</organism>
<name>A0A518CAG1_9BACT</name>
<reference evidence="3" key="1">
    <citation type="submission" date="2019-02" db="EMBL/GenBank/DDBJ databases">
        <title>Deep-cultivation of Planctomycetes and their phenomic and genomic characterization uncovers novel biology.</title>
        <authorList>
            <person name="Wiegand S."/>
            <person name="Jogler M."/>
            <person name="Boedeker C."/>
            <person name="Pinto D."/>
            <person name="Vollmers J."/>
            <person name="Rivas-Marin E."/>
            <person name="Kohn T."/>
            <person name="Peeters S.H."/>
            <person name="Heuer A."/>
            <person name="Rast P."/>
            <person name="Oberbeckmann S."/>
            <person name="Bunk B."/>
            <person name="Jeske O."/>
            <person name="Meyerdierks A."/>
            <person name="Storesund J.E."/>
            <person name="Kallscheuer N."/>
            <person name="Luecker S."/>
            <person name="Lage O.M."/>
            <person name="Pohl T."/>
            <person name="Merkel B.J."/>
            <person name="Hornburger P."/>
            <person name="Mueller R.-W."/>
            <person name="Bruemmer F."/>
            <person name="Labrenz M."/>
            <person name="Spormann A.M."/>
            <person name="Op den Camp H."/>
            <person name="Overmann J."/>
            <person name="Amann R."/>
            <person name="Jetten M.S.M."/>
            <person name="Mascher T."/>
            <person name="Medema M.H."/>
            <person name="Devos D.P."/>
            <person name="Kaster A.-K."/>
            <person name="Ovreas L."/>
            <person name="Rohde M."/>
            <person name="Galperin M.Y."/>
            <person name="Jogler C."/>
        </authorList>
    </citation>
    <scope>NUCLEOTIDE SEQUENCE [LARGE SCALE GENOMIC DNA]</scope>
    <source>
        <strain evidence="3">Pan97</strain>
    </source>
</reference>
<dbReference type="Pfam" id="PF14100">
    <property type="entry name" value="DUF6807"/>
    <property type="match status" value="1"/>
</dbReference>
<proteinExistence type="predicted"/>
<dbReference type="RefSeq" id="WP_144974152.1">
    <property type="nucleotide sequence ID" value="NZ_CP036289.1"/>
</dbReference>
<protein>
    <recommendedName>
        <fullName evidence="4">Methane oxygenase PmoA</fullName>
    </recommendedName>
</protein>
<dbReference type="Proteomes" id="UP000318626">
    <property type="component" value="Chromosome"/>
</dbReference>
<feature type="signal peptide" evidence="1">
    <location>
        <begin position="1"/>
        <end position="19"/>
    </location>
</feature>
<sequence length="319" mass="35643" precursor="true">MARCLPILFLLLAASVAAADETLPGAKPVPRMQVLPLPHDQVSITRDGVELTRYHFAPDLERPFLYPIMGPSGRSLTRMGHPHDPNGHSHHNSVWVTHHDVNGVDFWADRSPGKIRHVRVGEFIDGDDQAVIRMHNVWVDTGSEKQLLDETRTVTVIPWEDDQWLLAIDLVLTAKNGSVTFGDTPFGPLGVRMAKTIGVHDGGGTIRNSEAQVDEKEVFRQPARWVDYSGPITRDAHEGITLMNHPDNPIFPSAFHVRNDGWMGATMSYQKPVELKQGESITLRYGLYVHAGVPTTEKIEQAFAVFRELLLLPAPENRR</sequence>
<dbReference type="InterPro" id="IPR029475">
    <property type="entry name" value="DUF6807"/>
</dbReference>
<dbReference type="OrthoDB" id="242279at2"/>
<feature type="chain" id="PRO_5022191425" description="Methane oxygenase PmoA" evidence="1">
    <location>
        <begin position="20"/>
        <end position="319"/>
    </location>
</feature>
<accession>A0A518CAG1</accession>
<evidence type="ECO:0008006" key="4">
    <source>
        <dbReference type="Google" id="ProtNLM"/>
    </source>
</evidence>
<evidence type="ECO:0000256" key="1">
    <source>
        <dbReference type="SAM" id="SignalP"/>
    </source>
</evidence>